<comment type="caution">
    <text evidence="13">The sequence shown here is derived from an EMBL/GenBank/DDBJ whole genome shotgun (WGS) entry which is preliminary data.</text>
</comment>
<keyword evidence="10" id="KW-0472">Membrane</keyword>
<dbReference type="GO" id="GO:0008641">
    <property type="term" value="F:ubiquitin-like modifier activating enzyme activity"/>
    <property type="evidence" value="ECO:0007669"/>
    <property type="project" value="InterPro"/>
</dbReference>
<evidence type="ECO:0000313" key="14">
    <source>
        <dbReference type="Proteomes" id="UP000319160"/>
    </source>
</evidence>
<keyword evidence="3" id="KW-0436">Ligase</keyword>
<comment type="function">
    <text evidence="11">Catalyzes the ATP-dependent dehydration of threonylcarbamoyladenosine at position 37 (t(6)A37) to form cyclic t(6)A37 (ct(6)A37) in tRNAs that read codons beginning with adenine.</text>
</comment>
<dbReference type="OrthoDB" id="10265862at2759"/>
<evidence type="ECO:0000256" key="6">
    <source>
        <dbReference type="ARBA" id="ARBA00022787"/>
    </source>
</evidence>
<dbReference type="STRING" id="2512241.A0A553IEF4"/>
<keyword evidence="6" id="KW-1000">Mitochondrion outer membrane</keyword>
<dbReference type="Pfam" id="PF00899">
    <property type="entry name" value="ThiF"/>
    <property type="match status" value="1"/>
</dbReference>
<comment type="subcellular location">
    <subcellularLocation>
        <location evidence="1">Mitochondrion outer membrane</location>
        <topology evidence="1">Multi-pass membrane protein</topology>
    </subcellularLocation>
</comment>
<dbReference type="InterPro" id="IPR035985">
    <property type="entry name" value="Ubiquitin-activating_enz"/>
</dbReference>
<dbReference type="InterPro" id="IPR045886">
    <property type="entry name" value="ThiF/MoeB/HesA"/>
</dbReference>
<reference evidence="14" key="1">
    <citation type="submission" date="2019-06" db="EMBL/GenBank/DDBJ databases">
        <title>Draft genome sequence of the griseofulvin-producing fungus Xylaria cubensis strain G536.</title>
        <authorList>
            <person name="Mead M.E."/>
            <person name="Raja H.A."/>
            <person name="Steenwyk J.L."/>
            <person name="Knowles S.L."/>
            <person name="Oberlies N.H."/>
            <person name="Rokas A."/>
        </authorList>
    </citation>
    <scope>NUCLEOTIDE SEQUENCE [LARGE SCALE GENOMIC DNA]</scope>
    <source>
        <strain evidence="14">G536</strain>
    </source>
</reference>
<evidence type="ECO:0000256" key="3">
    <source>
        <dbReference type="ARBA" id="ARBA00022598"/>
    </source>
</evidence>
<dbReference type="SUPFAM" id="SSF69572">
    <property type="entry name" value="Activating enzymes of the ubiquitin-like proteins"/>
    <property type="match status" value="1"/>
</dbReference>
<keyword evidence="7" id="KW-0067">ATP-binding</keyword>
<dbReference type="PANTHER" id="PTHR43267:SF2">
    <property type="entry name" value="TRNA THREONYLCARBAMOYLADENOSINE DEHYDRATASE 1-RELATED"/>
    <property type="match status" value="1"/>
</dbReference>
<dbReference type="PANTHER" id="PTHR43267">
    <property type="entry name" value="TRNA THREONYLCARBAMOYLADENOSINE DEHYDRATASE"/>
    <property type="match status" value="1"/>
</dbReference>
<evidence type="ECO:0000256" key="10">
    <source>
        <dbReference type="ARBA" id="ARBA00023136"/>
    </source>
</evidence>
<comment type="similarity">
    <text evidence="2">Belongs to the HesA/MoeB/ThiF family.</text>
</comment>
<feature type="domain" description="THIF-type NAD/FAD binding fold" evidence="12">
    <location>
        <begin position="107"/>
        <end position="361"/>
    </location>
</feature>
<keyword evidence="5" id="KW-0547">Nucleotide-binding</keyword>
<organism evidence="13 14">
    <name type="scientific">Xylaria flabelliformis</name>
    <dbReference type="NCBI Taxonomy" id="2512241"/>
    <lineage>
        <taxon>Eukaryota</taxon>
        <taxon>Fungi</taxon>
        <taxon>Dikarya</taxon>
        <taxon>Ascomycota</taxon>
        <taxon>Pezizomycotina</taxon>
        <taxon>Sordariomycetes</taxon>
        <taxon>Xylariomycetidae</taxon>
        <taxon>Xylariales</taxon>
        <taxon>Xylariaceae</taxon>
        <taxon>Xylaria</taxon>
    </lineage>
</organism>
<dbReference type="EMBL" id="VFLP01000002">
    <property type="protein sequence ID" value="TRX98579.1"/>
    <property type="molecule type" value="Genomic_DNA"/>
</dbReference>
<evidence type="ECO:0000256" key="9">
    <source>
        <dbReference type="ARBA" id="ARBA00023128"/>
    </source>
</evidence>
<evidence type="ECO:0000256" key="2">
    <source>
        <dbReference type="ARBA" id="ARBA00009919"/>
    </source>
</evidence>
<evidence type="ECO:0000256" key="11">
    <source>
        <dbReference type="ARBA" id="ARBA00060084"/>
    </source>
</evidence>
<dbReference type="Proteomes" id="UP000319160">
    <property type="component" value="Unassembled WGS sequence"/>
</dbReference>
<dbReference type="GO" id="GO:0061503">
    <property type="term" value="F:tRNA threonylcarbamoyladenosine dehydratase"/>
    <property type="evidence" value="ECO:0007669"/>
    <property type="project" value="TreeGrafter"/>
</dbReference>
<evidence type="ECO:0000256" key="4">
    <source>
        <dbReference type="ARBA" id="ARBA00022692"/>
    </source>
</evidence>
<evidence type="ECO:0000259" key="12">
    <source>
        <dbReference type="Pfam" id="PF00899"/>
    </source>
</evidence>
<dbReference type="CDD" id="cd00755">
    <property type="entry name" value="YgdL_like"/>
    <property type="match status" value="1"/>
</dbReference>
<dbReference type="GO" id="GO:0005524">
    <property type="term" value="F:ATP binding"/>
    <property type="evidence" value="ECO:0007669"/>
    <property type="project" value="UniProtKB-KW"/>
</dbReference>
<evidence type="ECO:0000256" key="5">
    <source>
        <dbReference type="ARBA" id="ARBA00022741"/>
    </source>
</evidence>
<keyword evidence="9" id="KW-0496">Mitochondrion</keyword>
<keyword evidence="4" id="KW-0812">Transmembrane</keyword>
<dbReference type="GO" id="GO:0005741">
    <property type="term" value="C:mitochondrial outer membrane"/>
    <property type="evidence" value="ECO:0007669"/>
    <property type="project" value="UniProtKB-SubCell"/>
</dbReference>
<protein>
    <recommendedName>
        <fullName evidence="12">THIF-type NAD/FAD binding fold domain-containing protein</fullName>
    </recommendedName>
</protein>
<keyword evidence="8" id="KW-1133">Transmembrane helix</keyword>
<accession>A0A553IEF4</accession>
<keyword evidence="14" id="KW-1185">Reference proteome</keyword>
<dbReference type="FunFam" id="3.40.50.720:FF:000125">
    <property type="entry name" value="tRNA threonylcarbamoyladenosine dehydratase 2-like"/>
    <property type="match status" value="1"/>
</dbReference>
<proteinExistence type="inferred from homology"/>
<dbReference type="AlphaFoldDB" id="A0A553IEF4"/>
<dbReference type="InterPro" id="IPR000594">
    <property type="entry name" value="ThiF_NAD_FAD-bd"/>
</dbReference>
<dbReference type="GO" id="GO:0061504">
    <property type="term" value="P:cyclic threonylcarbamoyladenosine biosynthetic process"/>
    <property type="evidence" value="ECO:0007669"/>
    <property type="project" value="TreeGrafter"/>
</dbReference>
<evidence type="ECO:0000256" key="7">
    <source>
        <dbReference type="ARBA" id="ARBA00022840"/>
    </source>
</evidence>
<dbReference type="Gene3D" id="3.40.50.720">
    <property type="entry name" value="NAD(P)-binding Rossmann-like Domain"/>
    <property type="match status" value="1"/>
</dbReference>
<evidence type="ECO:0000256" key="1">
    <source>
        <dbReference type="ARBA" id="ARBA00004374"/>
    </source>
</evidence>
<sequence length="512" mass="56180">MDEMASFLERASTNPRIQLAATAIASGAVVAGAILGYQQLRQEERVHDLKRSIPSLTDDGETLRKLNSFGGASKADKEDLRNEILARRAQAGHYDDELILEQLARNRVFLTPGGLEKLRGAFVIVVGCGGVGSHCTAALARSGVSRIRLIDFDQVTLSSLNRHAVATLADVGIPKVHCLQRRLLAITPWVHFDLRQEKFWDQAADRLLAPWRETGQKPDFVIDAIDNIDTKVALLKYCHDHELPVISAMGAGCKSDPTRIIVGDIGTSTDDGLSRSTRRRLKLLGVTKGIPTVYSTEKTGEGKAELLPLPEDEFQKGQVGDLGVLPDFRVRILPVLGTMPAVFGYTVANHVILAITGYPHDYLPAKGREKMYEGLLASVQGGEEKILRYQTGGDPSISVGLKTPITTGDIAFLAEEIFKGRSVITGLTTRLILTRWRKPTSPILIKIGEGDSEQKSSNMKLTDLVLMTKEEGTRHDKLILRGDQQPEDVYDVATVAKVEAALKEVALYEKYR</sequence>
<evidence type="ECO:0000313" key="13">
    <source>
        <dbReference type="EMBL" id="TRX98579.1"/>
    </source>
</evidence>
<gene>
    <name evidence="13" type="ORF">FHL15_000653</name>
</gene>
<name>A0A553IEF4_9PEZI</name>
<evidence type="ECO:0000256" key="8">
    <source>
        <dbReference type="ARBA" id="ARBA00022989"/>
    </source>
</evidence>